<gene>
    <name evidence="3" type="ORF">GGQ64_005550</name>
</gene>
<protein>
    <submittedName>
        <fullName evidence="3">Ribonuclease BN (tRNA processing enzyme)</fullName>
    </submittedName>
</protein>
<dbReference type="Proteomes" id="UP000574761">
    <property type="component" value="Unassembled WGS sequence"/>
</dbReference>
<feature type="domain" description="Metallo-beta-lactamase" evidence="2">
    <location>
        <begin position="109"/>
        <end position="311"/>
    </location>
</feature>
<dbReference type="Pfam" id="PF00753">
    <property type="entry name" value="Lactamase_B"/>
    <property type="match status" value="1"/>
</dbReference>
<dbReference type="NCBIfam" id="NF041257">
    <property type="entry name" value="GntH_guanitoxin"/>
    <property type="match status" value="1"/>
</dbReference>
<proteinExistence type="predicted"/>
<evidence type="ECO:0000313" key="3">
    <source>
        <dbReference type="EMBL" id="MBB3980297.1"/>
    </source>
</evidence>
<dbReference type="AlphaFoldDB" id="A0A7W6GMC3"/>
<keyword evidence="4" id="KW-1185">Reference proteome</keyword>
<keyword evidence="1" id="KW-0732">Signal</keyword>
<organism evidence="3 4">
    <name type="scientific">Mycoplana azooxidifex</name>
    <dbReference type="NCBI Taxonomy" id="1636188"/>
    <lineage>
        <taxon>Bacteria</taxon>
        <taxon>Pseudomonadati</taxon>
        <taxon>Pseudomonadota</taxon>
        <taxon>Alphaproteobacteria</taxon>
        <taxon>Hyphomicrobiales</taxon>
        <taxon>Rhizobiaceae</taxon>
        <taxon>Mycoplana</taxon>
    </lineage>
</organism>
<sequence>MRVRIDALGVSIALGLLTTGAFGQNQPAAVQPDKMAAEGYETDAGVLKGVATGGSPMGRWKEGLTFDGVAPMPWLKSASNWFPKTEEVQADEVRVTFMGSSPLPRPGQMGTSVYVELGNGDNFIFDMGPGSIANYLAAGVPLNRLNDIFLTHLHWDHVATVPYVYMFGAWSGRWHEPLRITGPSGAKPEYGVRYMMDRMKEMLTWHRASFDTSPIGKGFDMEVSEFDFRDDGGVAYEKNGVKVTHWRQSHTEDGASAYRLDWNGMCVAFTGDGRPNSLTIKYAKGCDVVVTEVQVELVAISSTVMGVLPVIARNTIDSAHNPGYAAGYLFNELKPRMAMTTHMSYDPYSNAELLSQIRYHYKGPFHFGAPDMVVVNLTKDKVWVRDGIVPDFPSSSPPKFDIAAMGGLVIPAPHTKRQDIQEQSIRDAEIAPEVYYPKGYQPELIPFWPTSKSIFIPADKVPSGLWLKGGPAETNKP</sequence>
<feature type="chain" id="PRO_5030591700" evidence="1">
    <location>
        <begin position="24"/>
        <end position="477"/>
    </location>
</feature>
<evidence type="ECO:0000256" key="1">
    <source>
        <dbReference type="SAM" id="SignalP"/>
    </source>
</evidence>
<dbReference type="EMBL" id="JACIEE010000019">
    <property type="protein sequence ID" value="MBB3980297.1"/>
    <property type="molecule type" value="Genomic_DNA"/>
</dbReference>
<accession>A0A7W6GMC3</accession>
<dbReference type="SUPFAM" id="SSF56281">
    <property type="entry name" value="Metallo-hydrolase/oxidoreductase"/>
    <property type="match status" value="1"/>
</dbReference>
<evidence type="ECO:0000313" key="4">
    <source>
        <dbReference type="Proteomes" id="UP000574761"/>
    </source>
</evidence>
<dbReference type="GO" id="GO:0042781">
    <property type="term" value="F:3'-tRNA processing endoribonuclease activity"/>
    <property type="evidence" value="ECO:0007669"/>
    <property type="project" value="TreeGrafter"/>
</dbReference>
<dbReference type="InterPro" id="IPR036866">
    <property type="entry name" value="RibonucZ/Hydroxyglut_hydro"/>
</dbReference>
<dbReference type="Gene3D" id="3.60.15.10">
    <property type="entry name" value="Ribonuclease Z/Hydroxyacylglutathione hydrolase-like"/>
    <property type="match status" value="1"/>
</dbReference>
<evidence type="ECO:0000259" key="2">
    <source>
        <dbReference type="SMART" id="SM00849"/>
    </source>
</evidence>
<dbReference type="RefSeq" id="WP_183808434.1">
    <property type="nucleotide sequence ID" value="NZ_JACIEE010000019.1"/>
</dbReference>
<dbReference type="SMART" id="SM00849">
    <property type="entry name" value="Lactamase_B"/>
    <property type="match status" value="1"/>
</dbReference>
<dbReference type="InterPro" id="IPR001279">
    <property type="entry name" value="Metallo-B-lactamas"/>
</dbReference>
<name>A0A7W6GMC3_9HYPH</name>
<reference evidence="3 4" key="1">
    <citation type="submission" date="2020-08" db="EMBL/GenBank/DDBJ databases">
        <title>Genomic Encyclopedia of Type Strains, Phase IV (KMG-IV): sequencing the most valuable type-strain genomes for metagenomic binning, comparative biology and taxonomic classification.</title>
        <authorList>
            <person name="Goeker M."/>
        </authorList>
    </citation>
    <scope>NUCLEOTIDE SEQUENCE [LARGE SCALE GENOMIC DNA]</scope>
    <source>
        <strain evidence="3 4">DSM 100211</strain>
    </source>
</reference>
<feature type="signal peptide" evidence="1">
    <location>
        <begin position="1"/>
        <end position="23"/>
    </location>
</feature>
<dbReference type="PANTHER" id="PTHR46018">
    <property type="entry name" value="ZINC PHOSPHODIESTERASE ELAC PROTEIN 1"/>
    <property type="match status" value="1"/>
</dbReference>
<comment type="caution">
    <text evidence="3">The sequence shown here is derived from an EMBL/GenBank/DDBJ whole genome shotgun (WGS) entry which is preliminary data.</text>
</comment>
<dbReference type="PANTHER" id="PTHR46018:SF2">
    <property type="entry name" value="ZINC PHOSPHODIESTERASE ELAC PROTEIN 1"/>
    <property type="match status" value="1"/>
</dbReference>